<keyword evidence="5" id="KW-0539">Nucleus</keyword>
<dbReference type="Gene3D" id="1.25.40.770">
    <property type="entry name" value="TAF6, C-terminal HEAT repeat domain"/>
    <property type="match status" value="1"/>
</dbReference>
<dbReference type="Pfam" id="PF07571">
    <property type="entry name" value="TAF6_C"/>
    <property type="match status" value="1"/>
</dbReference>
<proteinExistence type="inferred from homology"/>
<feature type="region of interest" description="Disordered" evidence="8">
    <location>
        <begin position="135"/>
        <end position="157"/>
    </location>
</feature>
<dbReference type="CDD" id="cd08050">
    <property type="entry name" value="TAF6C"/>
    <property type="match status" value="1"/>
</dbReference>
<dbReference type="Pfam" id="PF02969">
    <property type="entry name" value="TAF"/>
    <property type="match status" value="1"/>
</dbReference>
<dbReference type="GO" id="GO:0006325">
    <property type="term" value="P:chromatin organization"/>
    <property type="evidence" value="ECO:0007669"/>
    <property type="project" value="UniProtKB-ARBA"/>
</dbReference>
<gene>
    <name evidence="10" type="primary">taf6</name>
    <name evidence="10" type="ORF">H4219_001556</name>
</gene>
<dbReference type="PANTHER" id="PTHR10221:SF9">
    <property type="entry name" value="TRANSCRIPTION INITIATION FACTOR TFIID SUBUNIT 6"/>
    <property type="match status" value="1"/>
</dbReference>
<evidence type="ECO:0000256" key="7">
    <source>
        <dbReference type="ARBA" id="ARBA00093655"/>
    </source>
</evidence>
<dbReference type="GO" id="GO:0046982">
    <property type="term" value="F:protein heterodimerization activity"/>
    <property type="evidence" value="ECO:0007669"/>
    <property type="project" value="InterPro"/>
</dbReference>
<dbReference type="FunFam" id="1.10.20.10:FF:000033">
    <property type="entry name" value="Transcription initiation factor TFIID complex subunit"/>
    <property type="match status" value="1"/>
</dbReference>
<keyword evidence="11" id="KW-1185">Reference proteome</keyword>
<evidence type="ECO:0000256" key="2">
    <source>
        <dbReference type="ARBA" id="ARBA00007688"/>
    </source>
</evidence>
<keyword evidence="3" id="KW-0805">Transcription regulation</keyword>
<dbReference type="CDD" id="cd22931">
    <property type="entry name" value="HFD_TAF6"/>
    <property type="match status" value="1"/>
</dbReference>
<dbReference type="InterPro" id="IPR037796">
    <property type="entry name" value="TAF6"/>
</dbReference>
<dbReference type="InterPro" id="IPR009072">
    <property type="entry name" value="Histone-fold"/>
</dbReference>
<dbReference type="EMBL" id="JANBPU010000018">
    <property type="protein sequence ID" value="KAJ1920027.1"/>
    <property type="molecule type" value="Genomic_DNA"/>
</dbReference>
<evidence type="ECO:0000259" key="9">
    <source>
        <dbReference type="SMART" id="SM00803"/>
    </source>
</evidence>
<dbReference type="GO" id="GO:0000124">
    <property type="term" value="C:SAGA complex"/>
    <property type="evidence" value="ECO:0007669"/>
    <property type="project" value="InterPro"/>
</dbReference>
<dbReference type="FunFam" id="1.25.40.770:FF:000001">
    <property type="entry name" value="Transcription initiation factor TFIID subunit 6"/>
    <property type="match status" value="1"/>
</dbReference>
<dbReference type="Gene3D" id="1.10.20.10">
    <property type="entry name" value="Histone, subunit A"/>
    <property type="match status" value="1"/>
</dbReference>
<protein>
    <recommendedName>
        <fullName evidence="6">TBP-associated factor 6</fullName>
    </recommendedName>
    <alternativeName>
        <fullName evidence="7">Transcription initiation factor TFIID subunit 6</fullName>
    </alternativeName>
</protein>
<dbReference type="AlphaFoldDB" id="A0A9W8A696"/>
<dbReference type="GO" id="GO:0003713">
    <property type="term" value="F:transcription coactivator activity"/>
    <property type="evidence" value="ECO:0007669"/>
    <property type="project" value="TreeGrafter"/>
</dbReference>
<dbReference type="InterPro" id="IPR046344">
    <property type="entry name" value="TAF6_C_sf"/>
</dbReference>
<evidence type="ECO:0000256" key="3">
    <source>
        <dbReference type="ARBA" id="ARBA00023015"/>
    </source>
</evidence>
<reference evidence="10" key="1">
    <citation type="submission" date="2022-07" db="EMBL/GenBank/DDBJ databases">
        <title>Phylogenomic reconstructions and comparative analyses of Kickxellomycotina fungi.</title>
        <authorList>
            <person name="Reynolds N.K."/>
            <person name="Stajich J.E."/>
            <person name="Barry K."/>
            <person name="Grigoriev I.V."/>
            <person name="Crous P."/>
            <person name="Smith M.E."/>
        </authorList>
    </citation>
    <scope>NUCLEOTIDE SEQUENCE</scope>
    <source>
        <strain evidence="10">NBRC 100468</strain>
    </source>
</reference>
<dbReference type="OrthoDB" id="361039at2759"/>
<evidence type="ECO:0000256" key="1">
    <source>
        <dbReference type="ARBA" id="ARBA00004123"/>
    </source>
</evidence>
<dbReference type="PANTHER" id="PTHR10221">
    <property type="entry name" value="TRANSCRIPTION INITIATION FACTOR TFIID SUBUNIT 6"/>
    <property type="match status" value="1"/>
</dbReference>
<accession>A0A9W8A696</accession>
<dbReference type="GO" id="GO:0051123">
    <property type="term" value="P:RNA polymerase II preinitiation complex assembly"/>
    <property type="evidence" value="ECO:0007669"/>
    <property type="project" value="TreeGrafter"/>
</dbReference>
<comment type="caution">
    <text evidence="10">The sequence shown here is derived from an EMBL/GenBank/DDBJ whole genome shotgun (WGS) entry which is preliminary data.</text>
</comment>
<dbReference type="GO" id="GO:0016251">
    <property type="term" value="F:RNA polymerase II general transcription initiation factor activity"/>
    <property type="evidence" value="ECO:0007669"/>
    <property type="project" value="InterPro"/>
</dbReference>
<evidence type="ECO:0000313" key="11">
    <source>
        <dbReference type="Proteomes" id="UP001150538"/>
    </source>
</evidence>
<dbReference type="InterPro" id="IPR016024">
    <property type="entry name" value="ARM-type_fold"/>
</dbReference>
<dbReference type="SUPFAM" id="SSF48371">
    <property type="entry name" value="ARM repeat"/>
    <property type="match status" value="1"/>
</dbReference>
<dbReference type="InterPro" id="IPR004823">
    <property type="entry name" value="TAF_TATA-bd_Histone-like_dom"/>
</dbReference>
<evidence type="ECO:0000256" key="8">
    <source>
        <dbReference type="SAM" id="MobiDB-lite"/>
    </source>
</evidence>
<dbReference type="InterPro" id="IPR011442">
    <property type="entry name" value="TAF6_C"/>
</dbReference>
<organism evidence="10 11">
    <name type="scientific">Mycoemilia scoparia</name>
    <dbReference type="NCBI Taxonomy" id="417184"/>
    <lineage>
        <taxon>Eukaryota</taxon>
        <taxon>Fungi</taxon>
        <taxon>Fungi incertae sedis</taxon>
        <taxon>Zoopagomycota</taxon>
        <taxon>Kickxellomycotina</taxon>
        <taxon>Kickxellomycetes</taxon>
        <taxon>Kickxellales</taxon>
        <taxon>Kickxellaceae</taxon>
        <taxon>Mycoemilia</taxon>
    </lineage>
</organism>
<comment type="similarity">
    <text evidence="2">Belongs to the TAF6 family.</text>
</comment>
<comment type="subcellular location">
    <subcellularLocation>
        <location evidence="1">Nucleus</location>
    </subcellularLocation>
</comment>
<dbReference type="GO" id="GO:0005669">
    <property type="term" value="C:transcription factor TFIID complex"/>
    <property type="evidence" value="ECO:0007669"/>
    <property type="project" value="InterPro"/>
</dbReference>
<dbReference type="GO" id="GO:0046695">
    <property type="term" value="C:SLIK (SAGA-like) complex"/>
    <property type="evidence" value="ECO:0007669"/>
    <property type="project" value="InterPro"/>
</dbReference>
<evidence type="ECO:0000256" key="4">
    <source>
        <dbReference type="ARBA" id="ARBA00023163"/>
    </source>
</evidence>
<feature type="domain" description="TATA box binding protein associated factor (TAF) histone-like fold" evidence="9">
    <location>
        <begin position="1"/>
        <end position="65"/>
    </location>
</feature>
<keyword evidence="4" id="KW-0804">Transcription</keyword>
<dbReference type="SUPFAM" id="SSF47113">
    <property type="entry name" value="Histone-fold"/>
    <property type="match status" value="1"/>
</dbReference>
<evidence type="ECO:0000256" key="5">
    <source>
        <dbReference type="ARBA" id="ARBA00023242"/>
    </source>
</evidence>
<sequence>MLFPKQTVKNISESIGIAKLNDDVTNALSNDVEYRIHQIIEEALKFMRHSKRTKLHVEDINYALKVKNFEPLYGFGMEGEIKYHKATSGYEDLYYVDEEEVELDDIINQPLPDVPLETTYTAHWLAIEGVQPKIKQNPIDPTEGETPSEKKKKVGLDGEKSSVGVQVTPLVKHALSKELQLYYDCVTTSLGSDDPVVKSTALESLGADAGIHQLVPYFIQYIADKVTHNLHDLDSLQTAMSVAKSILSNPNIFVEPYLHQLMPALLTCLVGKKLCESPGEDHWSLREKAASMIAYICTEFGGLYHTLQARITRTLLRAFLDPSKPLTTHYGAITGLYQLGSDVIRVLLVPNVKAYMTLLETELSKKSNPQLVEEAGRCRKALLIGVSKLVDKKSQFQLQSEQSPADRPLSIERRKQLVKLLGLSFVNELSKNSNFNEIANIILQSDEKEN</sequence>
<evidence type="ECO:0000313" key="10">
    <source>
        <dbReference type="EMBL" id="KAJ1920027.1"/>
    </source>
</evidence>
<dbReference type="SMART" id="SM00803">
    <property type="entry name" value="TAF"/>
    <property type="match status" value="1"/>
</dbReference>
<dbReference type="Proteomes" id="UP001150538">
    <property type="component" value="Unassembled WGS sequence"/>
</dbReference>
<name>A0A9W8A696_9FUNG</name>
<evidence type="ECO:0000256" key="6">
    <source>
        <dbReference type="ARBA" id="ARBA00076308"/>
    </source>
</evidence>